<name>A0A6J7GKF2_9ZZZZ</name>
<protein>
    <submittedName>
        <fullName evidence="2">Unannotated protein</fullName>
    </submittedName>
</protein>
<proteinExistence type="predicted"/>
<dbReference type="EMBL" id="CAFBMB010000094">
    <property type="protein sequence ID" value="CAB4904613.1"/>
    <property type="molecule type" value="Genomic_DNA"/>
</dbReference>
<dbReference type="AlphaFoldDB" id="A0A6J7GKF2"/>
<accession>A0A6J7GKF2</accession>
<evidence type="ECO:0000313" key="2">
    <source>
        <dbReference type="EMBL" id="CAB4904613.1"/>
    </source>
</evidence>
<evidence type="ECO:0000256" key="1">
    <source>
        <dbReference type="SAM" id="MobiDB-lite"/>
    </source>
</evidence>
<gene>
    <name evidence="2" type="ORF">UFOPK3516_01117</name>
</gene>
<feature type="region of interest" description="Disordered" evidence="1">
    <location>
        <begin position="34"/>
        <end position="58"/>
    </location>
</feature>
<organism evidence="2">
    <name type="scientific">freshwater metagenome</name>
    <dbReference type="NCBI Taxonomy" id="449393"/>
    <lineage>
        <taxon>unclassified sequences</taxon>
        <taxon>metagenomes</taxon>
        <taxon>ecological metagenomes</taxon>
    </lineage>
</organism>
<reference evidence="2" key="1">
    <citation type="submission" date="2020-05" db="EMBL/GenBank/DDBJ databases">
        <authorList>
            <person name="Chiriac C."/>
            <person name="Salcher M."/>
            <person name="Ghai R."/>
            <person name="Kavagutti S V."/>
        </authorList>
    </citation>
    <scope>NUCLEOTIDE SEQUENCE</scope>
</reference>
<sequence>MTSAHSTRACGKEARLKVARAAVTPSRSIASTLSPTLARASASEPIPQPRSATVAHSADRNRPACWAATLSRVACSRPACVNSMVAANAPNFFSARCLSFDWVSTVATNPGECPAFRSRETRAKTSFSEEYGGRSVKSRSASGVRSSASSVASILSTLAVNFNRNGVAQAGLPHHRIGTRFARVLGDVVNSLLALAPVGC</sequence>